<feature type="region of interest" description="Disordered" evidence="1">
    <location>
        <begin position="19"/>
        <end position="40"/>
    </location>
</feature>
<reference evidence="3" key="1">
    <citation type="journal article" date="2013" name="Nat. Genet.">
        <title>The duck genome and transcriptome provide insight into an avian influenza virus reservoir species.</title>
        <authorList>
            <person name="Huang Y."/>
            <person name="Li Y."/>
            <person name="Burt D.W."/>
            <person name="Chen H."/>
            <person name="Zhang Y."/>
            <person name="Qian W."/>
            <person name="Kim H."/>
            <person name="Gan S."/>
            <person name="Zhao Y."/>
            <person name="Li J."/>
            <person name="Yi K."/>
            <person name="Feng H."/>
            <person name="Zhu P."/>
            <person name="Li B."/>
            <person name="Liu Q."/>
            <person name="Fairley S."/>
            <person name="Magor K.E."/>
            <person name="Du Z."/>
            <person name="Hu X."/>
            <person name="Goodman L."/>
            <person name="Tafer H."/>
            <person name="Vignal A."/>
            <person name="Lee T."/>
            <person name="Kim K.W."/>
            <person name="Sheng Z."/>
            <person name="An Y."/>
            <person name="Searle S."/>
            <person name="Herrero J."/>
            <person name="Groenen M.A."/>
            <person name="Crooijmans R.P."/>
            <person name="Faraut T."/>
            <person name="Cai Q."/>
            <person name="Webster R.G."/>
            <person name="Aldridge J.R."/>
            <person name="Warren W.C."/>
            <person name="Bartschat S."/>
            <person name="Kehr S."/>
            <person name="Marz M."/>
            <person name="Stadler P.F."/>
            <person name="Smith J."/>
            <person name="Kraus R.H."/>
            <person name="Zhao Y."/>
            <person name="Ren L."/>
            <person name="Fei J."/>
            <person name="Morisson M."/>
            <person name="Kaiser P."/>
            <person name="Griffin D.K."/>
            <person name="Rao M."/>
            <person name="Pitel F."/>
            <person name="Wang J."/>
            <person name="Li N."/>
        </authorList>
    </citation>
    <scope>NUCLEOTIDE SEQUENCE [LARGE SCALE GENOMIC DNA]</scope>
</reference>
<evidence type="ECO:0000313" key="3">
    <source>
        <dbReference type="Proteomes" id="UP000296049"/>
    </source>
</evidence>
<gene>
    <name evidence="2" type="ORF">Anapl_02858</name>
</gene>
<protein>
    <submittedName>
        <fullName evidence="2">Uncharacterized protein</fullName>
    </submittedName>
</protein>
<dbReference type="Proteomes" id="UP000296049">
    <property type="component" value="Unassembled WGS sequence"/>
</dbReference>
<keyword evidence="3" id="KW-1185">Reference proteome</keyword>
<evidence type="ECO:0000313" key="2">
    <source>
        <dbReference type="EMBL" id="EOA99886.1"/>
    </source>
</evidence>
<organism evidence="2 3">
    <name type="scientific">Anas platyrhynchos</name>
    <name type="common">Mallard</name>
    <name type="synonym">Anas boschas</name>
    <dbReference type="NCBI Taxonomy" id="8839"/>
    <lineage>
        <taxon>Eukaryota</taxon>
        <taxon>Metazoa</taxon>
        <taxon>Chordata</taxon>
        <taxon>Craniata</taxon>
        <taxon>Vertebrata</taxon>
        <taxon>Euteleostomi</taxon>
        <taxon>Archelosauria</taxon>
        <taxon>Archosauria</taxon>
        <taxon>Dinosauria</taxon>
        <taxon>Saurischia</taxon>
        <taxon>Theropoda</taxon>
        <taxon>Coelurosauria</taxon>
        <taxon>Aves</taxon>
        <taxon>Neognathae</taxon>
        <taxon>Galloanserae</taxon>
        <taxon>Anseriformes</taxon>
        <taxon>Anatidae</taxon>
        <taxon>Anatinae</taxon>
        <taxon>Anas</taxon>
    </lineage>
</organism>
<dbReference type="AlphaFoldDB" id="R0JRZ1"/>
<sequence length="119" mass="12923">MMPAALREEFDLAVRTPPPRQTLRAGSSCSQAPSSDGFKGTRGCRTLCPCVCPLVVSPGSWVTSQQRVWSCETQPCVEAEFHPRYARMACTEERLRGCGGCEAGPGQEATQSLSSQQKR</sequence>
<accession>R0JRZ1</accession>
<proteinExistence type="predicted"/>
<feature type="compositionally biased region" description="Polar residues" evidence="1">
    <location>
        <begin position="24"/>
        <end position="34"/>
    </location>
</feature>
<name>R0JRZ1_ANAPL</name>
<dbReference type="EMBL" id="KB743260">
    <property type="protein sequence ID" value="EOA99886.1"/>
    <property type="molecule type" value="Genomic_DNA"/>
</dbReference>
<evidence type="ECO:0000256" key="1">
    <source>
        <dbReference type="SAM" id="MobiDB-lite"/>
    </source>
</evidence>